<reference evidence="2" key="2">
    <citation type="submission" date="2021-04" db="EMBL/GenBank/DDBJ databases">
        <authorList>
            <person name="Gilroy R."/>
        </authorList>
    </citation>
    <scope>NUCLEOTIDE SEQUENCE</scope>
    <source>
        <strain evidence="2">CHK160-9182</strain>
    </source>
</reference>
<evidence type="ECO:0000313" key="3">
    <source>
        <dbReference type="Proteomes" id="UP000823934"/>
    </source>
</evidence>
<dbReference type="SUPFAM" id="SSF53254">
    <property type="entry name" value="Phosphoglycerate mutase-like"/>
    <property type="match status" value="1"/>
</dbReference>
<gene>
    <name evidence="2" type="ORF">H9889_03620</name>
</gene>
<reference evidence="2" key="1">
    <citation type="journal article" date="2021" name="PeerJ">
        <title>Extensive microbial diversity within the chicken gut microbiome revealed by metagenomics and culture.</title>
        <authorList>
            <person name="Gilroy R."/>
            <person name="Ravi A."/>
            <person name="Getino M."/>
            <person name="Pursley I."/>
            <person name="Horton D.L."/>
            <person name="Alikhan N.F."/>
            <person name="Baker D."/>
            <person name="Gharbi K."/>
            <person name="Hall N."/>
            <person name="Watson M."/>
            <person name="Adriaenssens E.M."/>
            <person name="Foster-Nyarko E."/>
            <person name="Jarju S."/>
            <person name="Secka A."/>
            <person name="Antonio M."/>
            <person name="Oren A."/>
            <person name="Chaudhuri R.R."/>
            <person name="La Ragione R."/>
            <person name="Hildebrand F."/>
            <person name="Pallen M.J."/>
        </authorList>
    </citation>
    <scope>NUCLEOTIDE SEQUENCE</scope>
    <source>
        <strain evidence="2">CHK160-9182</strain>
    </source>
</reference>
<proteinExistence type="predicted"/>
<dbReference type="InterPro" id="IPR013078">
    <property type="entry name" value="His_Pase_superF_clade-1"/>
</dbReference>
<sequence length="77" mass="8897">MYYHDGFFNSFPFHFHKTYFLTMQQFIFIRHGESLSNVGSSIDLPNADIPLTHKAQQQARDLANTREAVPNAISHTQ</sequence>
<dbReference type="EMBL" id="DXHP01000078">
    <property type="protein sequence ID" value="HIW06400.1"/>
    <property type="molecule type" value="Genomic_DNA"/>
</dbReference>
<organism evidence="2 3">
    <name type="scientific">Candidatus Ignatzschineria merdigallinarum</name>
    <dbReference type="NCBI Taxonomy" id="2838621"/>
    <lineage>
        <taxon>Bacteria</taxon>
        <taxon>Pseudomonadati</taxon>
        <taxon>Pseudomonadota</taxon>
        <taxon>Gammaproteobacteria</taxon>
        <taxon>Cardiobacteriales</taxon>
        <taxon>Ignatzschineriaceae</taxon>
        <taxon>Ignatzschineria</taxon>
    </lineage>
</organism>
<evidence type="ECO:0000313" key="2">
    <source>
        <dbReference type="EMBL" id="HIW06400.1"/>
    </source>
</evidence>
<dbReference type="Proteomes" id="UP000823934">
    <property type="component" value="Unassembled WGS sequence"/>
</dbReference>
<accession>A0A9D1Q435</accession>
<evidence type="ECO:0000256" key="1">
    <source>
        <dbReference type="SAM" id="MobiDB-lite"/>
    </source>
</evidence>
<dbReference type="Gene3D" id="3.40.50.1240">
    <property type="entry name" value="Phosphoglycerate mutase-like"/>
    <property type="match status" value="1"/>
</dbReference>
<protein>
    <submittedName>
        <fullName evidence="2">Histidine phosphatase family protein</fullName>
    </submittedName>
</protein>
<dbReference type="Pfam" id="PF00300">
    <property type="entry name" value="His_Phos_1"/>
    <property type="match status" value="1"/>
</dbReference>
<comment type="caution">
    <text evidence="2">The sequence shown here is derived from an EMBL/GenBank/DDBJ whole genome shotgun (WGS) entry which is preliminary data.</text>
</comment>
<dbReference type="InterPro" id="IPR029033">
    <property type="entry name" value="His_PPase_superfam"/>
</dbReference>
<name>A0A9D1Q435_9GAMM</name>
<dbReference type="AlphaFoldDB" id="A0A9D1Q435"/>
<feature type="region of interest" description="Disordered" evidence="1">
    <location>
        <begin position="54"/>
        <end position="77"/>
    </location>
</feature>